<accession>A0A0X8FKR2</accession>
<dbReference type="STRING" id="128944.AWM75_03485"/>
<reference evidence="10 11" key="1">
    <citation type="journal article" date="2016" name="Genome Announc.">
        <title>Complete Genome Sequences of Aerococcus christensenii CCUG 28831T, Aerococcus sanguinicola CCUG 43001T, Aerococcus urinae CCUG 36881T, Aerococcus urinaeequi CCUG 28094T, Aerococcus urinaehominis CCUG 42038 BT, and Aerococcus viridans CCUG 4311T.</title>
        <authorList>
            <person name="Carkaci D."/>
            <person name="Dargis R."/>
            <person name="Nielsen X.C."/>
            <person name="Skovgaard O."/>
            <person name="Fuursted K."/>
            <person name="Christensen J.J."/>
        </authorList>
    </citation>
    <scope>NUCLEOTIDE SEQUENCE [LARGE SCALE GENOMIC DNA]</scope>
    <source>
        <strain evidence="10 11">CCUG42038B</strain>
    </source>
</reference>
<evidence type="ECO:0000256" key="9">
    <source>
        <dbReference type="HAMAP-Rule" id="MF_01461"/>
    </source>
</evidence>
<comment type="subunit">
    <text evidence="9">Forms a stable energy-coupling factor (ECF) transporter complex composed of 2 membrane-embedded substrate-binding proteins (S component), 2 ATP-binding proteins (A component) and 2 transmembrane proteins (T component).</text>
</comment>
<feature type="transmembrane region" description="Helical" evidence="9">
    <location>
        <begin position="245"/>
        <end position="261"/>
    </location>
</feature>
<evidence type="ECO:0000313" key="11">
    <source>
        <dbReference type="Proteomes" id="UP000062260"/>
    </source>
</evidence>
<feature type="transmembrane region" description="Helical" evidence="9">
    <location>
        <begin position="109"/>
        <end position="128"/>
    </location>
</feature>
<name>A0A0X8FKR2_9LACT</name>
<keyword evidence="5 9" id="KW-1003">Cell membrane</keyword>
<evidence type="ECO:0000256" key="1">
    <source>
        <dbReference type="ARBA" id="ARBA00004651"/>
    </source>
</evidence>
<protein>
    <recommendedName>
        <fullName evidence="3 9">Energy-coupling factor transporter transmembrane protein EcfT</fullName>
        <shortName evidence="9">ECF transporter T component EcfT</shortName>
    </recommendedName>
</protein>
<dbReference type="InterPro" id="IPR003339">
    <property type="entry name" value="ABC/ECF_trnsptr_transmembrane"/>
</dbReference>
<evidence type="ECO:0000256" key="8">
    <source>
        <dbReference type="ARBA" id="ARBA00023136"/>
    </source>
</evidence>
<dbReference type="PANTHER" id="PTHR33514:SF13">
    <property type="entry name" value="PROTEIN ABCI12, CHLOROPLASTIC"/>
    <property type="match status" value="1"/>
</dbReference>
<comment type="similarity">
    <text evidence="2 9">Belongs to the energy-coupling factor EcfT family.</text>
</comment>
<keyword evidence="4 9" id="KW-0813">Transport</keyword>
<comment type="subcellular location">
    <subcellularLocation>
        <location evidence="1 9">Cell membrane</location>
        <topology evidence="1 9">Multi-pass membrane protein</topology>
    </subcellularLocation>
</comment>
<dbReference type="OrthoDB" id="8075495at2"/>
<dbReference type="PANTHER" id="PTHR33514">
    <property type="entry name" value="PROTEIN ABCI12, CHLOROPLASTIC"/>
    <property type="match status" value="1"/>
</dbReference>
<dbReference type="RefSeq" id="WP_067978266.1">
    <property type="nucleotide sequence ID" value="NZ_CP014163.1"/>
</dbReference>
<keyword evidence="11" id="KW-1185">Reference proteome</keyword>
<evidence type="ECO:0000256" key="3">
    <source>
        <dbReference type="ARBA" id="ARBA00014042"/>
    </source>
</evidence>
<comment type="function">
    <text evidence="9">Transmembrane (T) component of an energy-coupling factor (ECF) ABC-transporter complex. Unlike classic ABC transporters this ECF transporter provides the energy necessary to transport a number of different substrates.</text>
</comment>
<feature type="transmembrane region" description="Helical" evidence="9">
    <location>
        <begin position="72"/>
        <end position="89"/>
    </location>
</feature>
<keyword evidence="8 9" id="KW-0472">Membrane</keyword>
<dbReference type="EMBL" id="CP014163">
    <property type="protein sequence ID" value="AMB99121.1"/>
    <property type="molecule type" value="Genomic_DNA"/>
</dbReference>
<dbReference type="AlphaFoldDB" id="A0A0X8FKR2"/>
<dbReference type="Pfam" id="PF02361">
    <property type="entry name" value="CbiQ"/>
    <property type="match status" value="1"/>
</dbReference>
<evidence type="ECO:0000313" key="10">
    <source>
        <dbReference type="EMBL" id="AMB99121.1"/>
    </source>
</evidence>
<evidence type="ECO:0000256" key="2">
    <source>
        <dbReference type="ARBA" id="ARBA00005660"/>
    </source>
</evidence>
<reference evidence="11" key="2">
    <citation type="submission" date="2016-01" db="EMBL/GenBank/DDBJ databases">
        <title>Six Aerococcus type strain genome sequencing and assembly using PacBio and Illumina Hiseq.</title>
        <authorList>
            <person name="Carkaci D."/>
            <person name="Dargis R."/>
            <person name="Nielsen X.C."/>
            <person name="Skovgaard O."/>
            <person name="Fuursted K."/>
            <person name="Christensen J.J."/>
        </authorList>
    </citation>
    <scope>NUCLEOTIDE SEQUENCE [LARGE SCALE GENOMIC DNA]</scope>
    <source>
        <strain evidence="11">CCUG42038B</strain>
    </source>
</reference>
<proteinExistence type="inferred from homology"/>
<feature type="transmembrane region" description="Helical" evidence="9">
    <location>
        <begin position="44"/>
        <end position="65"/>
    </location>
</feature>
<dbReference type="GO" id="GO:0022857">
    <property type="term" value="F:transmembrane transporter activity"/>
    <property type="evidence" value="ECO:0007669"/>
    <property type="project" value="UniProtKB-UniRule"/>
</dbReference>
<keyword evidence="6 9" id="KW-0812">Transmembrane</keyword>
<evidence type="ECO:0000256" key="5">
    <source>
        <dbReference type="ARBA" id="ARBA00022475"/>
    </source>
</evidence>
<dbReference type="KEGG" id="auh:AWM75_03485"/>
<organism evidence="10 11">
    <name type="scientific">Aerococcus urinaehominis</name>
    <dbReference type="NCBI Taxonomy" id="128944"/>
    <lineage>
        <taxon>Bacteria</taxon>
        <taxon>Bacillati</taxon>
        <taxon>Bacillota</taxon>
        <taxon>Bacilli</taxon>
        <taxon>Lactobacillales</taxon>
        <taxon>Aerococcaceae</taxon>
        <taxon>Aerococcus</taxon>
    </lineage>
</organism>
<dbReference type="HAMAP" id="MF_01461">
    <property type="entry name" value="EcfT"/>
    <property type="match status" value="1"/>
</dbReference>
<sequence>MTNMLLGRYIPGDSLIHRLDPRFKLLAMLGLMILVFFLTKISSYLMLLAFCLLLISLSQIPLTIFIKGLRPMLMLILFTVILQLIFSQGDQVIFQLGFLKLTWEGVNNAVYIFLRFVIIIFISTLLTLSTQPLALTDGMESLMAAFRRGLPVHEIALMFSIALRFIPTLSDETQKIMNAQRSRGVEFSEGHLIERIKKIIPILIPLFISAFNRAFELATAMEARGYQGGEGRSKLNELDWQIRDTWASIIVLLVILVCLAYDKLV</sequence>
<gene>
    <name evidence="9" type="primary">ecfT</name>
    <name evidence="10" type="ORF">AWM75_03485</name>
</gene>
<keyword evidence="7 9" id="KW-1133">Transmembrane helix</keyword>
<dbReference type="CDD" id="cd16914">
    <property type="entry name" value="EcfT"/>
    <property type="match status" value="1"/>
</dbReference>
<dbReference type="GO" id="GO:0005886">
    <property type="term" value="C:plasma membrane"/>
    <property type="evidence" value="ECO:0007669"/>
    <property type="project" value="UniProtKB-SubCell"/>
</dbReference>
<dbReference type="Proteomes" id="UP000062260">
    <property type="component" value="Chromosome"/>
</dbReference>
<dbReference type="InterPro" id="IPR024919">
    <property type="entry name" value="EcfT"/>
</dbReference>
<evidence type="ECO:0000256" key="4">
    <source>
        <dbReference type="ARBA" id="ARBA00022448"/>
    </source>
</evidence>
<feature type="transmembrane region" description="Helical" evidence="9">
    <location>
        <begin position="21"/>
        <end position="38"/>
    </location>
</feature>
<evidence type="ECO:0000256" key="7">
    <source>
        <dbReference type="ARBA" id="ARBA00022989"/>
    </source>
</evidence>
<evidence type="ECO:0000256" key="6">
    <source>
        <dbReference type="ARBA" id="ARBA00022692"/>
    </source>
</evidence>